<sequence length="423" mass="48571">MYSKRFKFIIAALTLLLVTQVLAPDRSAAASKTIEQLPEPEWSYTLPKGYTFWNTLDSLQNKDRMFIQLSKKVKLSASQTKSSDKVYTSIDRNNGSTSWVYDYSDIANDKPFTASKFFSASNGYSYFYKMKGAIAYDFSVVDPKGKLKWTKNITDSYTPLVLDSGNIVIRSYVPHKPTSITFTEYNQGGKQIRKLNLTNKWTSGILEVLPNGYVTHELPEQGSISIYRSLSALKTPLVTYTAPKSMKNPYFEVKSFKGGSFIVYLSSKNGKLVIGYDMKGKKKWVRTLNVNDQIDITGNNYLVRNENTYRLYSKDNQLLGKQQIGGIGDKKWIYHMTPSGEITVEKQYQWQERPPIIDENEFEGDWAREDFYVLDPGNLQIKYHLSTLWLDQKAGHMYIYAGNGELYLTNEFFDNTLTKYILK</sequence>
<keyword evidence="1" id="KW-0732">Signal</keyword>
<dbReference type="Proteomes" id="UP000247459">
    <property type="component" value="Unassembled WGS sequence"/>
</dbReference>
<name>A0A2W0CBY7_9BACL</name>
<evidence type="ECO:0000256" key="1">
    <source>
        <dbReference type="SAM" id="SignalP"/>
    </source>
</evidence>
<feature type="signal peptide" evidence="1">
    <location>
        <begin position="1"/>
        <end position="23"/>
    </location>
</feature>
<protein>
    <submittedName>
        <fullName evidence="2">Uncharacterized protein</fullName>
    </submittedName>
</protein>
<feature type="chain" id="PRO_5038959880" evidence="1">
    <location>
        <begin position="24"/>
        <end position="423"/>
    </location>
</feature>
<organism evidence="2 3">
    <name type="scientific">Paenibacillus illinoisensis</name>
    <dbReference type="NCBI Taxonomy" id="59845"/>
    <lineage>
        <taxon>Bacteria</taxon>
        <taxon>Bacillati</taxon>
        <taxon>Bacillota</taxon>
        <taxon>Bacilli</taxon>
        <taxon>Bacillales</taxon>
        <taxon>Paenibacillaceae</taxon>
        <taxon>Paenibacillus</taxon>
    </lineage>
</organism>
<dbReference type="EMBL" id="PRLG01000015">
    <property type="protein sequence ID" value="PYY29697.1"/>
    <property type="molecule type" value="Genomic_DNA"/>
</dbReference>
<comment type="caution">
    <text evidence="2">The sequence shown here is derived from an EMBL/GenBank/DDBJ whole genome shotgun (WGS) entry which is preliminary data.</text>
</comment>
<proteinExistence type="predicted"/>
<dbReference type="RefSeq" id="WP_110757897.1">
    <property type="nucleotide sequence ID" value="NZ_PRLG01000015.1"/>
</dbReference>
<dbReference type="OrthoDB" id="2654242at2"/>
<dbReference type="AlphaFoldDB" id="A0A2W0CBY7"/>
<accession>A0A2W0CBY7</accession>
<reference evidence="2 3" key="1">
    <citation type="submission" date="2018-01" db="EMBL/GenBank/DDBJ databases">
        <title>Genome sequence of the PGP bacterium Paenibacillus illinoisensis E3.</title>
        <authorList>
            <person name="Rolli E."/>
            <person name="Marasco R."/>
            <person name="Bessem C."/>
            <person name="Michoud G."/>
            <person name="Gaiarsa S."/>
            <person name="Borin S."/>
            <person name="Daffonchio D."/>
        </authorList>
    </citation>
    <scope>NUCLEOTIDE SEQUENCE [LARGE SCALE GENOMIC DNA]</scope>
    <source>
        <strain evidence="2 3">E3</strain>
    </source>
</reference>
<gene>
    <name evidence="2" type="ORF">PIL02S_01897</name>
</gene>
<evidence type="ECO:0000313" key="3">
    <source>
        <dbReference type="Proteomes" id="UP000247459"/>
    </source>
</evidence>
<evidence type="ECO:0000313" key="2">
    <source>
        <dbReference type="EMBL" id="PYY29697.1"/>
    </source>
</evidence>